<dbReference type="GO" id="GO:0003700">
    <property type="term" value="F:DNA-binding transcription factor activity"/>
    <property type="evidence" value="ECO:0007669"/>
    <property type="project" value="InterPro"/>
</dbReference>
<dbReference type="Gene3D" id="3.40.190.290">
    <property type="match status" value="1"/>
</dbReference>
<dbReference type="InterPro" id="IPR000847">
    <property type="entry name" value="LysR_HTH_N"/>
</dbReference>
<keyword evidence="2" id="KW-0805">Transcription regulation</keyword>
<dbReference type="PANTHER" id="PTHR30419">
    <property type="entry name" value="HTH-TYPE TRANSCRIPTIONAL REGULATOR YBHD"/>
    <property type="match status" value="1"/>
</dbReference>
<dbReference type="InterPro" id="IPR036388">
    <property type="entry name" value="WH-like_DNA-bd_sf"/>
</dbReference>
<dbReference type="InterPro" id="IPR036390">
    <property type="entry name" value="WH_DNA-bd_sf"/>
</dbReference>
<dbReference type="CDD" id="cd05466">
    <property type="entry name" value="PBP2_LTTR_substrate"/>
    <property type="match status" value="1"/>
</dbReference>
<dbReference type="PROSITE" id="PS50931">
    <property type="entry name" value="HTH_LYSR"/>
    <property type="match status" value="1"/>
</dbReference>
<reference evidence="6 7" key="1">
    <citation type="submission" date="2020-04" db="EMBL/GenBank/DDBJ databases">
        <title>Ramlibacter sp. G-1-2-2 isolated from soil.</title>
        <authorList>
            <person name="Dahal R.H."/>
        </authorList>
    </citation>
    <scope>NUCLEOTIDE SEQUENCE [LARGE SCALE GENOMIC DNA]</scope>
    <source>
        <strain evidence="6 7">G-1-2-2</strain>
    </source>
</reference>
<gene>
    <name evidence="6" type="ORF">HHL11_10960</name>
</gene>
<dbReference type="PRINTS" id="PR00039">
    <property type="entry name" value="HTHLYSR"/>
</dbReference>
<organism evidence="6 7">
    <name type="scientific">Ramlibacter agri</name>
    <dbReference type="NCBI Taxonomy" id="2728837"/>
    <lineage>
        <taxon>Bacteria</taxon>
        <taxon>Pseudomonadati</taxon>
        <taxon>Pseudomonadota</taxon>
        <taxon>Betaproteobacteria</taxon>
        <taxon>Burkholderiales</taxon>
        <taxon>Comamonadaceae</taxon>
        <taxon>Ramlibacter</taxon>
    </lineage>
</organism>
<proteinExistence type="inferred from homology"/>
<evidence type="ECO:0000256" key="3">
    <source>
        <dbReference type="ARBA" id="ARBA00023125"/>
    </source>
</evidence>
<dbReference type="SUPFAM" id="SSF46785">
    <property type="entry name" value="Winged helix' DNA-binding domain"/>
    <property type="match status" value="1"/>
</dbReference>
<dbReference type="RefSeq" id="WP_169418416.1">
    <property type="nucleotide sequence ID" value="NZ_JABBFX010000001.1"/>
</dbReference>
<dbReference type="InterPro" id="IPR050950">
    <property type="entry name" value="HTH-type_LysR_regulators"/>
</dbReference>
<dbReference type="AlphaFoldDB" id="A0A848H3I2"/>
<evidence type="ECO:0000256" key="4">
    <source>
        <dbReference type="ARBA" id="ARBA00023163"/>
    </source>
</evidence>
<evidence type="ECO:0000256" key="2">
    <source>
        <dbReference type="ARBA" id="ARBA00023015"/>
    </source>
</evidence>
<dbReference type="SUPFAM" id="SSF53850">
    <property type="entry name" value="Periplasmic binding protein-like II"/>
    <property type="match status" value="1"/>
</dbReference>
<dbReference type="PANTHER" id="PTHR30419:SF8">
    <property type="entry name" value="NITROGEN ASSIMILATION TRANSCRIPTIONAL ACTIVATOR-RELATED"/>
    <property type="match status" value="1"/>
</dbReference>
<evidence type="ECO:0000259" key="5">
    <source>
        <dbReference type="PROSITE" id="PS50931"/>
    </source>
</evidence>
<keyword evidence="4" id="KW-0804">Transcription</keyword>
<name>A0A848H3I2_9BURK</name>
<keyword evidence="3" id="KW-0238">DNA-binding</keyword>
<feature type="domain" description="HTH lysR-type" evidence="5">
    <location>
        <begin position="18"/>
        <end position="72"/>
    </location>
</feature>
<keyword evidence="7" id="KW-1185">Reference proteome</keyword>
<evidence type="ECO:0000313" key="6">
    <source>
        <dbReference type="EMBL" id="NML44272.1"/>
    </source>
</evidence>
<sequence length="326" mass="35438">MDRPSTRQILQRMTRRAHLLADFLAVARAGGIRQAAEQSAISQSALTRRIQELEQALDVTLFERSVQGMALTPFGAALLHHAELVEMNFNYAASELSDLLTGSAGELRIAAGPAWSFELAADAVAALSARLPAVKVSMLTRMNEATLPMLDSGRLDLVLGGFPPERQRSPEIEYEPLIEVEHLVFAATAHPLQRKRKVAAAGLATVPWIWFSEAVSGRQLVNDFFDRAGLATPAAAVETTSVQFGFRLLQHGLHVMLLPSTLASAAAAQGLAPLKLADPVGRYTAGMMYRPSLRRLRAFHEFRQALLDVLPRESVSARKSRPAGSS</sequence>
<dbReference type="GO" id="GO:0005829">
    <property type="term" value="C:cytosol"/>
    <property type="evidence" value="ECO:0007669"/>
    <property type="project" value="TreeGrafter"/>
</dbReference>
<evidence type="ECO:0000313" key="7">
    <source>
        <dbReference type="Proteomes" id="UP000541185"/>
    </source>
</evidence>
<comment type="caution">
    <text evidence="6">The sequence shown here is derived from an EMBL/GenBank/DDBJ whole genome shotgun (WGS) entry which is preliminary data.</text>
</comment>
<dbReference type="Pfam" id="PF00126">
    <property type="entry name" value="HTH_1"/>
    <property type="match status" value="1"/>
</dbReference>
<dbReference type="EMBL" id="JABBFX010000001">
    <property type="protein sequence ID" value="NML44272.1"/>
    <property type="molecule type" value="Genomic_DNA"/>
</dbReference>
<protein>
    <submittedName>
        <fullName evidence="6">LysR family transcriptional regulator</fullName>
    </submittedName>
</protein>
<comment type="similarity">
    <text evidence="1">Belongs to the LysR transcriptional regulatory family.</text>
</comment>
<dbReference type="Gene3D" id="1.10.10.10">
    <property type="entry name" value="Winged helix-like DNA-binding domain superfamily/Winged helix DNA-binding domain"/>
    <property type="match status" value="1"/>
</dbReference>
<dbReference type="GO" id="GO:0003677">
    <property type="term" value="F:DNA binding"/>
    <property type="evidence" value="ECO:0007669"/>
    <property type="project" value="UniProtKB-KW"/>
</dbReference>
<accession>A0A848H3I2</accession>
<dbReference type="Proteomes" id="UP000541185">
    <property type="component" value="Unassembled WGS sequence"/>
</dbReference>
<dbReference type="Pfam" id="PF03466">
    <property type="entry name" value="LysR_substrate"/>
    <property type="match status" value="1"/>
</dbReference>
<dbReference type="InterPro" id="IPR005119">
    <property type="entry name" value="LysR_subst-bd"/>
</dbReference>
<evidence type="ECO:0000256" key="1">
    <source>
        <dbReference type="ARBA" id="ARBA00009437"/>
    </source>
</evidence>